<gene>
    <name evidence="2" type="ORF">KsCSTR_05870</name>
    <name evidence="1" type="ORF">kustd1908</name>
</gene>
<accession>Q1Q001</accession>
<dbReference type="Proteomes" id="UP000501926">
    <property type="component" value="Chromosome"/>
</dbReference>
<dbReference type="EMBL" id="CT573072">
    <property type="protein sequence ID" value="CAJ72653.1"/>
    <property type="molecule type" value="Genomic_DNA"/>
</dbReference>
<protein>
    <recommendedName>
        <fullName evidence="4">Transposase</fullName>
    </recommendedName>
</protein>
<organism evidence="1">
    <name type="scientific">Kuenenia stuttgartiensis</name>
    <dbReference type="NCBI Taxonomy" id="174633"/>
    <lineage>
        <taxon>Bacteria</taxon>
        <taxon>Pseudomonadati</taxon>
        <taxon>Planctomycetota</taxon>
        <taxon>Candidatus Brocadiia</taxon>
        <taxon>Candidatus Brocadiales</taxon>
        <taxon>Candidatus Brocadiaceae</taxon>
        <taxon>Candidatus Kuenenia</taxon>
    </lineage>
</organism>
<evidence type="ECO:0000313" key="1">
    <source>
        <dbReference type="EMBL" id="CAJ72653.1"/>
    </source>
</evidence>
<sequence>MPLPVTVFEKKNGYVRIKRLGIGNQTEAVCLAQDSGNNLQSTKTYKKRGFCRAIL</sequence>
<evidence type="ECO:0008006" key="4">
    <source>
        <dbReference type="Google" id="ProtNLM"/>
    </source>
</evidence>
<dbReference type="AlphaFoldDB" id="Q1Q001"/>
<reference evidence="2 3" key="3">
    <citation type="submission" date="2020-02" db="EMBL/GenBank/DDBJ databases">
        <title>Newly sequenced genome of strain CSTR1 showed variability in Candidatus Kuenenia stuttgartiensis genomes.</title>
        <authorList>
            <person name="Ding C."/>
            <person name="Adrian L."/>
        </authorList>
    </citation>
    <scope>NUCLEOTIDE SEQUENCE [LARGE SCALE GENOMIC DNA]</scope>
    <source>
        <strain evidence="2 3">CSTR1</strain>
    </source>
</reference>
<proteinExistence type="predicted"/>
<evidence type="ECO:0000313" key="3">
    <source>
        <dbReference type="Proteomes" id="UP000501926"/>
    </source>
</evidence>
<name>Q1Q001_KUEST</name>
<reference evidence="1" key="2">
    <citation type="submission" date="2006-01" db="EMBL/GenBank/DDBJ databases">
        <authorList>
            <person name="Genoscope"/>
        </authorList>
    </citation>
    <scope>NUCLEOTIDE SEQUENCE</scope>
</reference>
<evidence type="ECO:0000313" key="2">
    <source>
        <dbReference type="EMBL" id="QII09966.1"/>
    </source>
</evidence>
<dbReference type="EMBL" id="CP049055">
    <property type="protein sequence ID" value="QII09966.1"/>
    <property type="molecule type" value="Genomic_DNA"/>
</dbReference>
<reference evidence="1" key="1">
    <citation type="journal article" date="2006" name="Nature">
        <title>Deciphering the evolution and metabolism of an anammox bacterium from a community genome.</title>
        <authorList>
            <person name="Strous M."/>
            <person name="Pelletier E."/>
            <person name="Mangenot S."/>
            <person name="Rattei T."/>
            <person name="Lehner A."/>
            <person name="Taylor M.W."/>
            <person name="Horn M."/>
            <person name="Daims H."/>
            <person name="Bartol-Mavel D."/>
            <person name="Wincker P."/>
            <person name="Barbe V."/>
            <person name="Fonknechten N."/>
            <person name="Vallenet D."/>
            <person name="Segurens B."/>
            <person name="Schenowitz-Truong C."/>
            <person name="Medigue C."/>
            <person name="Collingro A."/>
            <person name="Snel B."/>
            <person name="Dutilh B.E."/>
            <person name="OpDenCamp H.J.M."/>
            <person name="vanDerDrift C."/>
            <person name="Cirpus I."/>
            <person name="vanDePas-Schoonen K.T."/>
            <person name="Harhangi H.R."/>
            <person name="vanNiftrik L."/>
            <person name="Schmid M."/>
            <person name="Keltjens J."/>
            <person name="vanDeVossenberg J."/>
            <person name="Kartal B."/>
            <person name="Meier H."/>
            <person name="Frishman D."/>
            <person name="Huynen M.A."/>
            <person name="Mewes H."/>
            <person name="Weissenbach J."/>
            <person name="Jetten M.S.M."/>
            <person name="Wagner M."/>
            <person name="LePaslier D."/>
        </authorList>
    </citation>
    <scope>NUCLEOTIDE SEQUENCE</scope>
</reference>